<feature type="non-terminal residue" evidence="1">
    <location>
        <position position="276"/>
    </location>
</feature>
<keyword evidence="2" id="KW-1185">Reference proteome</keyword>
<dbReference type="Proteomes" id="UP000593576">
    <property type="component" value="Unassembled WGS sequence"/>
</dbReference>
<reference evidence="1 2" key="1">
    <citation type="journal article" date="2019" name="Genome Biol. Evol.">
        <title>Insights into the evolution of the New World diploid cottons (Gossypium, subgenus Houzingenia) based on genome sequencing.</title>
        <authorList>
            <person name="Grover C.E."/>
            <person name="Arick M.A. 2nd"/>
            <person name="Thrash A."/>
            <person name="Conover J.L."/>
            <person name="Sanders W.S."/>
            <person name="Peterson D.G."/>
            <person name="Frelichowski J.E."/>
            <person name="Scheffler J.A."/>
            <person name="Scheffler B.E."/>
            <person name="Wendel J.F."/>
        </authorList>
    </citation>
    <scope>NUCLEOTIDE SEQUENCE [LARGE SCALE GENOMIC DNA]</scope>
    <source>
        <strain evidence="1">1</strain>
        <tissue evidence="1">Leaf</tissue>
    </source>
</reference>
<dbReference type="AlphaFoldDB" id="A0A7J9N769"/>
<sequence>VPTLLERPNLILSNNSIDILNSEDGPDARLHNVYMDAPTDMIFKENILVEAGKCLESASKVGSNSCLRESPEVDNGSSNVLENRTLLLDEILNDWHITIFSQQGVFTMQVFELHQLIKVKRLIIGSPHMLLEDTLHMAKPSLDVSSIKKSPSNYVPKPPMFLKNSSQTTNISIKHGNDDAVANLPLPSAINDTNKRAVPRQPKYMPYSRNLLSTPMATNTRPSTSCFSPTRSQWLVPITTPSEGLVYKPYTDLCPPTLGFLVPVYGNCGGFSNSHQ</sequence>
<name>A0A7J9N769_GOSSC</name>
<dbReference type="EMBL" id="JABFAF010273975">
    <property type="protein sequence ID" value="MBA0879080.1"/>
    <property type="molecule type" value="Genomic_DNA"/>
</dbReference>
<comment type="caution">
    <text evidence="1">The sequence shown here is derived from an EMBL/GenBank/DDBJ whole genome shotgun (WGS) entry which is preliminary data.</text>
</comment>
<dbReference type="PANTHER" id="PTHR34281">
    <property type="entry name" value="PROTEIN EARLY FLOWERING 3"/>
    <property type="match status" value="1"/>
</dbReference>
<dbReference type="PANTHER" id="PTHR34281:SF7">
    <property type="entry name" value="PROTEIN EARLY FLOWERING 3"/>
    <property type="match status" value="1"/>
</dbReference>
<organism evidence="1 2">
    <name type="scientific">Gossypium schwendimanii</name>
    <name type="common">Cotton</name>
    <dbReference type="NCBI Taxonomy" id="34291"/>
    <lineage>
        <taxon>Eukaryota</taxon>
        <taxon>Viridiplantae</taxon>
        <taxon>Streptophyta</taxon>
        <taxon>Embryophyta</taxon>
        <taxon>Tracheophyta</taxon>
        <taxon>Spermatophyta</taxon>
        <taxon>Magnoliopsida</taxon>
        <taxon>eudicotyledons</taxon>
        <taxon>Gunneridae</taxon>
        <taxon>Pentapetalae</taxon>
        <taxon>rosids</taxon>
        <taxon>malvids</taxon>
        <taxon>Malvales</taxon>
        <taxon>Malvaceae</taxon>
        <taxon>Malvoideae</taxon>
        <taxon>Gossypium</taxon>
    </lineage>
</organism>
<proteinExistence type="predicted"/>
<dbReference type="OrthoDB" id="1939092at2759"/>
<dbReference type="GO" id="GO:2000028">
    <property type="term" value="P:regulation of photoperiodism, flowering"/>
    <property type="evidence" value="ECO:0007669"/>
    <property type="project" value="InterPro"/>
</dbReference>
<dbReference type="InterPro" id="IPR039319">
    <property type="entry name" value="ELF3-like"/>
</dbReference>
<evidence type="ECO:0000313" key="2">
    <source>
        <dbReference type="Proteomes" id="UP000593576"/>
    </source>
</evidence>
<accession>A0A7J9N769</accession>
<evidence type="ECO:0000313" key="1">
    <source>
        <dbReference type="EMBL" id="MBA0879080.1"/>
    </source>
</evidence>
<gene>
    <name evidence="1" type="ORF">Goshw_017487</name>
</gene>
<protein>
    <submittedName>
        <fullName evidence="1">Uncharacterized protein</fullName>
    </submittedName>
</protein>